<dbReference type="InterPro" id="IPR038356">
    <property type="entry name" value="Tma16_sf"/>
</dbReference>
<reference evidence="2" key="1">
    <citation type="submission" date="2023-03" db="EMBL/GenBank/DDBJ databases">
        <title>Emydomyces testavorans Genome Sequence.</title>
        <authorList>
            <person name="Hoyer L."/>
        </authorList>
    </citation>
    <scope>NUCLEOTIDE SEQUENCE</scope>
    <source>
        <strain evidence="2">16-2883</strain>
    </source>
</reference>
<evidence type="ECO:0000313" key="3">
    <source>
        <dbReference type="Proteomes" id="UP001219355"/>
    </source>
</evidence>
<protein>
    <submittedName>
        <fullName evidence="2">Translation machinery-associated protein 16</fullName>
    </submittedName>
</protein>
<keyword evidence="3" id="KW-1185">Reference proteome</keyword>
<dbReference type="Gene3D" id="1.20.1440.170">
    <property type="entry name" value="Translation machinery-associated protein 16-like"/>
    <property type="match status" value="1"/>
</dbReference>
<name>A0AAF0DJZ3_9EURO</name>
<comment type="similarity">
    <text evidence="1">Belongs to the TMA16 family.</text>
</comment>
<sequence length="128" mass="14843">MSNEDKYTVSRVDYRISIGLDTLADTTVPPRQWIEYLSRHTSELSLLRQERRKGRPPVKREEALTQLEEAEAKEYSTGFWMPDLGSEDNLRRIKEWNGEWSSMSTVDFVRLSSSGNKQKSMFPPKGLS</sequence>
<dbReference type="PANTHER" id="PTHR13349">
    <property type="entry name" value="TRANSLATION MACHINERY-ASSOCIATED PROTEIN 16"/>
    <property type="match status" value="1"/>
</dbReference>
<evidence type="ECO:0000313" key="2">
    <source>
        <dbReference type="EMBL" id="WEW60135.1"/>
    </source>
</evidence>
<dbReference type="GO" id="GO:0005634">
    <property type="term" value="C:nucleus"/>
    <property type="evidence" value="ECO:0007669"/>
    <property type="project" value="TreeGrafter"/>
</dbReference>
<evidence type="ECO:0000256" key="1">
    <source>
        <dbReference type="ARBA" id="ARBA00034127"/>
    </source>
</evidence>
<dbReference type="InterPro" id="IPR021346">
    <property type="entry name" value="Tma16"/>
</dbReference>
<dbReference type="EMBL" id="CP120629">
    <property type="protein sequence ID" value="WEW60135.1"/>
    <property type="molecule type" value="Genomic_DNA"/>
</dbReference>
<organism evidence="2 3">
    <name type="scientific">Emydomyces testavorans</name>
    <dbReference type="NCBI Taxonomy" id="2070801"/>
    <lineage>
        <taxon>Eukaryota</taxon>
        <taxon>Fungi</taxon>
        <taxon>Dikarya</taxon>
        <taxon>Ascomycota</taxon>
        <taxon>Pezizomycotina</taxon>
        <taxon>Eurotiomycetes</taxon>
        <taxon>Eurotiomycetidae</taxon>
        <taxon>Onygenales</taxon>
        <taxon>Nannizziopsiaceae</taxon>
        <taxon>Emydomyces</taxon>
    </lineage>
</organism>
<dbReference type="Pfam" id="PF11176">
    <property type="entry name" value="Tma16"/>
    <property type="match status" value="1"/>
</dbReference>
<dbReference type="PANTHER" id="PTHR13349:SF2">
    <property type="entry name" value="TRANSLATION MACHINERY-ASSOCIATED PROTEIN 16"/>
    <property type="match status" value="1"/>
</dbReference>
<dbReference type="AlphaFoldDB" id="A0AAF0DJZ3"/>
<proteinExistence type="inferred from homology"/>
<accession>A0AAF0DJZ3</accession>
<dbReference type="Proteomes" id="UP001219355">
    <property type="component" value="Chromosome 3"/>
</dbReference>
<gene>
    <name evidence="2" type="primary">TMA16</name>
    <name evidence="2" type="ORF">PRK78_005620</name>
</gene>